<protein>
    <submittedName>
        <fullName evidence="1">Uncharacterized protein</fullName>
    </submittedName>
</protein>
<evidence type="ECO:0000313" key="2">
    <source>
        <dbReference type="Proteomes" id="UP000824120"/>
    </source>
</evidence>
<organism evidence="1 2">
    <name type="scientific">Solanum commersonii</name>
    <name type="common">Commerson's wild potato</name>
    <name type="synonym">Commerson's nightshade</name>
    <dbReference type="NCBI Taxonomy" id="4109"/>
    <lineage>
        <taxon>Eukaryota</taxon>
        <taxon>Viridiplantae</taxon>
        <taxon>Streptophyta</taxon>
        <taxon>Embryophyta</taxon>
        <taxon>Tracheophyta</taxon>
        <taxon>Spermatophyta</taxon>
        <taxon>Magnoliopsida</taxon>
        <taxon>eudicotyledons</taxon>
        <taxon>Gunneridae</taxon>
        <taxon>Pentapetalae</taxon>
        <taxon>asterids</taxon>
        <taxon>lamiids</taxon>
        <taxon>Solanales</taxon>
        <taxon>Solanaceae</taxon>
        <taxon>Solanoideae</taxon>
        <taxon>Solaneae</taxon>
        <taxon>Solanum</taxon>
    </lineage>
</organism>
<accession>A0A9J6B5S0</accession>
<proteinExistence type="predicted"/>
<reference evidence="1 2" key="1">
    <citation type="submission" date="2020-09" db="EMBL/GenBank/DDBJ databases">
        <title>De no assembly of potato wild relative species, Solanum commersonii.</title>
        <authorList>
            <person name="Cho K."/>
        </authorList>
    </citation>
    <scope>NUCLEOTIDE SEQUENCE [LARGE SCALE GENOMIC DNA]</scope>
    <source>
        <strain evidence="1">LZ3.2</strain>
        <tissue evidence="1">Leaf</tissue>
    </source>
</reference>
<name>A0A9J6B5S0_SOLCO</name>
<dbReference type="EMBL" id="JACXVP010000001">
    <property type="protein sequence ID" value="KAG5631940.1"/>
    <property type="molecule type" value="Genomic_DNA"/>
</dbReference>
<sequence>MKNKKLSKGFLEKILSSSSFENVVQIGEDHLQVTTGTKIFNINISAPLKRKIPWRNNQEHGENPFGSK</sequence>
<gene>
    <name evidence="1" type="ORF">H5410_003657</name>
</gene>
<comment type="caution">
    <text evidence="1">The sequence shown here is derived from an EMBL/GenBank/DDBJ whole genome shotgun (WGS) entry which is preliminary data.</text>
</comment>
<dbReference type="Proteomes" id="UP000824120">
    <property type="component" value="Chromosome 1"/>
</dbReference>
<dbReference type="AlphaFoldDB" id="A0A9J6B5S0"/>
<keyword evidence="2" id="KW-1185">Reference proteome</keyword>
<evidence type="ECO:0000313" key="1">
    <source>
        <dbReference type="EMBL" id="KAG5631940.1"/>
    </source>
</evidence>